<dbReference type="GO" id="GO:0005886">
    <property type="term" value="C:plasma membrane"/>
    <property type="evidence" value="ECO:0007669"/>
    <property type="project" value="TreeGrafter"/>
</dbReference>
<dbReference type="OrthoDB" id="6236903at2759"/>
<accession>A0A504YH24</accession>
<keyword evidence="7 11" id="KW-0406">Ion transport</keyword>
<evidence type="ECO:0000256" key="4">
    <source>
        <dbReference type="ARBA" id="ARBA00022692"/>
    </source>
</evidence>
<dbReference type="Proteomes" id="UP000316759">
    <property type="component" value="Unassembled WGS sequence"/>
</dbReference>
<evidence type="ECO:0000313" key="14">
    <source>
        <dbReference type="Proteomes" id="UP000316759"/>
    </source>
</evidence>
<evidence type="ECO:0000256" key="11">
    <source>
        <dbReference type="RuleBase" id="RU000679"/>
    </source>
</evidence>
<keyword evidence="2 11" id="KW-0813">Transport</keyword>
<evidence type="ECO:0000256" key="10">
    <source>
        <dbReference type="ARBA" id="ARBA00023303"/>
    </source>
</evidence>
<dbReference type="PANTHER" id="PTHR11690">
    <property type="entry name" value="AMILORIDE-SENSITIVE SODIUM CHANNEL-RELATED"/>
    <property type="match status" value="1"/>
</dbReference>
<evidence type="ECO:0000313" key="13">
    <source>
        <dbReference type="EMBL" id="TPP60484.1"/>
    </source>
</evidence>
<evidence type="ECO:0000256" key="9">
    <source>
        <dbReference type="ARBA" id="ARBA00023201"/>
    </source>
</evidence>
<dbReference type="PRINTS" id="PR01078">
    <property type="entry name" value="AMINACHANNEL"/>
</dbReference>
<feature type="transmembrane region" description="Helical" evidence="12">
    <location>
        <begin position="140"/>
        <end position="165"/>
    </location>
</feature>
<evidence type="ECO:0000256" key="2">
    <source>
        <dbReference type="ARBA" id="ARBA00022448"/>
    </source>
</evidence>
<dbReference type="InterPro" id="IPR001873">
    <property type="entry name" value="ENaC"/>
</dbReference>
<keyword evidence="14" id="KW-1185">Reference proteome</keyword>
<keyword evidence="8 12" id="KW-0472">Membrane</keyword>
<reference evidence="13 14" key="1">
    <citation type="submission" date="2019-04" db="EMBL/GenBank/DDBJ databases">
        <title>Annotation for the trematode Fasciola gigantica.</title>
        <authorList>
            <person name="Choi Y.-J."/>
        </authorList>
    </citation>
    <scope>NUCLEOTIDE SEQUENCE [LARGE SCALE GENOMIC DNA]</scope>
    <source>
        <strain evidence="13">Uganda_cow_1</strain>
    </source>
</reference>
<keyword evidence="4 11" id="KW-0812">Transmembrane</keyword>
<dbReference type="GO" id="GO:0015280">
    <property type="term" value="F:ligand-gated sodium channel activity"/>
    <property type="evidence" value="ECO:0007669"/>
    <property type="project" value="TreeGrafter"/>
</dbReference>
<dbReference type="STRING" id="46835.A0A504YH24"/>
<comment type="similarity">
    <text evidence="11">Belongs to the amiloride-sensitive sodium channel (TC 1.A.6) family.</text>
</comment>
<dbReference type="Gene3D" id="2.60.470.10">
    <property type="entry name" value="Acid-sensing ion channels like domains"/>
    <property type="match status" value="1"/>
</dbReference>
<evidence type="ECO:0000256" key="7">
    <source>
        <dbReference type="ARBA" id="ARBA00023065"/>
    </source>
</evidence>
<evidence type="ECO:0000256" key="8">
    <source>
        <dbReference type="ARBA" id="ARBA00023136"/>
    </source>
</evidence>
<dbReference type="AlphaFoldDB" id="A0A504YH24"/>
<gene>
    <name evidence="13" type="ORF">FGIG_02289</name>
</gene>
<dbReference type="Pfam" id="PF00858">
    <property type="entry name" value="ASC"/>
    <property type="match status" value="1"/>
</dbReference>
<sequence length="664" mass="76339">MVRRRPTEDWFQEKKTINGESANQPGYLLSADDTESGRNTEFLSAANNKPTVPDIADKNRAIHAFSNKHPNTAEMTYKNHFPSEDSQMLEGSKSCTDPQTHLDTQPLLTQIRGQFRQFCETTSLRGVPRIVNTRDSKRRLLWVVFVAVFFVGCITCLTFIINQYLEFDVIHQPKKLSDSPRPFPSVTLCNLRPFSTRDIRKLKAAGVVPVDMYFENLKRMIFRLKSETRKHMTMLWTFAAYLSNLPQTVDQNDLGHSLGDIVKRCSILYKSGSLTRGTECTKSGFWEKTQDRVFHNCYTYTVFENRMNTTVNMEMVLYLDNLIEQTDCFDCQDRVMASQLTGARLLLHPRASYPRVAEDGINLMPGTLTDIRFSVNEWSMMEPPHGRCSRVTPEVISFNRVNYSYSEEACEQATQQERIVERCNCLTQDLPVPTHLMDKGLKMCQDFKFPATHAVLNDLNLTSQLYFNDTVIDNYVLFAGCSAKTGTELDSQNIGCRPSCLRYTYKPSITAAQWPTKTFLTWFVNKFLNEKNRTLLDPAYNLSKSDRIGHQERFEGLHHLLTPYREISQLTNSGQLDEAIDKLMHLQIVERNFLSIVISRPNFDLERIEEKAVVSLTSLFSQIGGLLSIWVGLTFVCIVELVELVLNVLDTILLYRQRKRMAKR</sequence>
<dbReference type="Gene3D" id="1.10.287.770">
    <property type="entry name" value="YojJ-like"/>
    <property type="match status" value="1"/>
</dbReference>
<keyword evidence="3 11" id="KW-0894">Sodium channel</keyword>
<keyword evidence="6" id="KW-0915">Sodium</keyword>
<feature type="transmembrane region" description="Helical" evidence="12">
    <location>
        <begin position="627"/>
        <end position="655"/>
    </location>
</feature>
<keyword evidence="10 11" id="KW-0407">Ion channel</keyword>
<comment type="caution">
    <text evidence="13">The sequence shown here is derived from an EMBL/GenBank/DDBJ whole genome shotgun (WGS) entry which is preliminary data.</text>
</comment>
<evidence type="ECO:0000256" key="6">
    <source>
        <dbReference type="ARBA" id="ARBA00023053"/>
    </source>
</evidence>
<evidence type="ECO:0000256" key="12">
    <source>
        <dbReference type="SAM" id="Phobius"/>
    </source>
</evidence>
<comment type="subcellular location">
    <subcellularLocation>
        <location evidence="1">Membrane</location>
        <topology evidence="1">Multi-pass membrane protein</topology>
    </subcellularLocation>
</comment>
<name>A0A504YH24_FASGI</name>
<evidence type="ECO:0000256" key="1">
    <source>
        <dbReference type="ARBA" id="ARBA00004141"/>
    </source>
</evidence>
<dbReference type="EMBL" id="SUNJ01009383">
    <property type="protein sequence ID" value="TPP60484.1"/>
    <property type="molecule type" value="Genomic_DNA"/>
</dbReference>
<protein>
    <submittedName>
        <fullName evidence="13">FMRFamide-activated amiloride-sensitive sodium channel</fullName>
    </submittedName>
</protein>
<evidence type="ECO:0000256" key="3">
    <source>
        <dbReference type="ARBA" id="ARBA00022461"/>
    </source>
</evidence>
<proteinExistence type="inferred from homology"/>
<keyword evidence="9 11" id="KW-0739">Sodium transport</keyword>
<dbReference type="PANTHER" id="PTHR11690:SF248">
    <property type="entry name" value="PICKPOCKET 17, ISOFORM A"/>
    <property type="match status" value="1"/>
</dbReference>
<keyword evidence="5 12" id="KW-1133">Transmembrane helix</keyword>
<organism evidence="13 14">
    <name type="scientific">Fasciola gigantica</name>
    <name type="common">Giant liver fluke</name>
    <dbReference type="NCBI Taxonomy" id="46835"/>
    <lineage>
        <taxon>Eukaryota</taxon>
        <taxon>Metazoa</taxon>
        <taxon>Spiralia</taxon>
        <taxon>Lophotrochozoa</taxon>
        <taxon>Platyhelminthes</taxon>
        <taxon>Trematoda</taxon>
        <taxon>Digenea</taxon>
        <taxon>Plagiorchiida</taxon>
        <taxon>Echinostomata</taxon>
        <taxon>Echinostomatoidea</taxon>
        <taxon>Fasciolidae</taxon>
        <taxon>Fasciola</taxon>
    </lineage>
</organism>
<evidence type="ECO:0000256" key="5">
    <source>
        <dbReference type="ARBA" id="ARBA00022989"/>
    </source>
</evidence>